<dbReference type="AlphaFoldDB" id="A0A0P0VM02"/>
<reference evidence="2" key="1">
    <citation type="journal article" date="2005" name="Nature">
        <title>The map-based sequence of the rice genome.</title>
        <authorList>
            <consortium name="International rice genome sequencing project (IRGSP)"/>
            <person name="Matsumoto T."/>
            <person name="Wu J."/>
            <person name="Kanamori H."/>
            <person name="Katayose Y."/>
            <person name="Fujisawa M."/>
            <person name="Namiki N."/>
            <person name="Mizuno H."/>
            <person name="Yamamoto K."/>
            <person name="Antonio B.A."/>
            <person name="Baba T."/>
            <person name="Sakata K."/>
            <person name="Nagamura Y."/>
            <person name="Aoki H."/>
            <person name="Arikawa K."/>
            <person name="Arita K."/>
            <person name="Bito T."/>
            <person name="Chiden Y."/>
            <person name="Fujitsuka N."/>
            <person name="Fukunaka R."/>
            <person name="Hamada M."/>
            <person name="Harada C."/>
            <person name="Hayashi A."/>
            <person name="Hijishita S."/>
            <person name="Honda M."/>
            <person name="Hosokawa S."/>
            <person name="Ichikawa Y."/>
            <person name="Idonuma A."/>
            <person name="Iijima M."/>
            <person name="Ikeda M."/>
            <person name="Ikeno M."/>
            <person name="Ito K."/>
            <person name="Ito S."/>
            <person name="Ito T."/>
            <person name="Ito Y."/>
            <person name="Ito Y."/>
            <person name="Iwabuchi A."/>
            <person name="Kamiya K."/>
            <person name="Karasawa W."/>
            <person name="Kurita K."/>
            <person name="Katagiri S."/>
            <person name="Kikuta A."/>
            <person name="Kobayashi H."/>
            <person name="Kobayashi N."/>
            <person name="Machita K."/>
            <person name="Maehara T."/>
            <person name="Masukawa M."/>
            <person name="Mizubayashi T."/>
            <person name="Mukai Y."/>
            <person name="Nagasaki H."/>
            <person name="Nagata Y."/>
            <person name="Naito S."/>
            <person name="Nakashima M."/>
            <person name="Nakama Y."/>
            <person name="Nakamichi Y."/>
            <person name="Nakamura M."/>
            <person name="Meguro A."/>
            <person name="Negishi M."/>
            <person name="Ohta I."/>
            <person name="Ohta T."/>
            <person name="Okamoto M."/>
            <person name="Ono N."/>
            <person name="Saji S."/>
            <person name="Sakaguchi M."/>
            <person name="Sakai K."/>
            <person name="Shibata M."/>
            <person name="Shimokawa T."/>
            <person name="Song J."/>
            <person name="Takazaki Y."/>
            <person name="Terasawa K."/>
            <person name="Tsugane M."/>
            <person name="Tsuji K."/>
            <person name="Ueda S."/>
            <person name="Waki K."/>
            <person name="Yamagata H."/>
            <person name="Yamamoto M."/>
            <person name="Yamamoto S."/>
            <person name="Yamane H."/>
            <person name="Yoshiki S."/>
            <person name="Yoshihara R."/>
            <person name="Yukawa K."/>
            <person name="Zhong H."/>
            <person name="Yano M."/>
            <person name="Yuan Q."/>
            <person name="Ouyang S."/>
            <person name="Liu J."/>
            <person name="Jones K.M."/>
            <person name="Gansberger K."/>
            <person name="Moffat K."/>
            <person name="Hill J."/>
            <person name="Bera J."/>
            <person name="Fadrosh D."/>
            <person name="Jin S."/>
            <person name="Johri S."/>
            <person name="Kim M."/>
            <person name="Overton L."/>
            <person name="Reardon M."/>
            <person name="Tsitrin T."/>
            <person name="Vuong H."/>
            <person name="Weaver B."/>
            <person name="Ciecko A."/>
            <person name="Tallon L."/>
            <person name="Jackson J."/>
            <person name="Pai G."/>
            <person name="Aken S.V."/>
            <person name="Utterback T."/>
            <person name="Reidmuller S."/>
            <person name="Feldblyum T."/>
            <person name="Hsiao J."/>
            <person name="Zismann V."/>
            <person name="Iobst S."/>
            <person name="de Vazeille A.R."/>
            <person name="Buell C.R."/>
            <person name="Ying K."/>
            <person name="Li Y."/>
            <person name="Lu T."/>
            <person name="Huang Y."/>
            <person name="Zhao Q."/>
            <person name="Feng Q."/>
            <person name="Zhang L."/>
            <person name="Zhu J."/>
            <person name="Weng Q."/>
            <person name="Mu J."/>
            <person name="Lu Y."/>
            <person name="Fan D."/>
            <person name="Liu Y."/>
            <person name="Guan J."/>
            <person name="Zhang Y."/>
            <person name="Yu S."/>
            <person name="Liu X."/>
            <person name="Zhang Y."/>
            <person name="Hong G."/>
            <person name="Han B."/>
            <person name="Choisne N."/>
            <person name="Demange N."/>
            <person name="Orjeda G."/>
            <person name="Samain S."/>
            <person name="Cattolico L."/>
            <person name="Pelletier E."/>
            <person name="Couloux A."/>
            <person name="Segurens B."/>
            <person name="Wincker P."/>
            <person name="D'Hont A."/>
            <person name="Scarpelli C."/>
            <person name="Weissenbach J."/>
            <person name="Salanoubat M."/>
            <person name="Quetier F."/>
            <person name="Yu Y."/>
            <person name="Kim H.R."/>
            <person name="Rambo T."/>
            <person name="Currie J."/>
            <person name="Collura K."/>
            <person name="Luo M."/>
            <person name="Yang T."/>
            <person name="Ammiraju J.S.S."/>
            <person name="Engler F."/>
            <person name="Soderlund C."/>
            <person name="Wing R.A."/>
            <person name="Palmer L.E."/>
            <person name="de la Bastide M."/>
            <person name="Spiegel L."/>
            <person name="Nascimento L."/>
            <person name="Zutavern T."/>
            <person name="O'Shaughnessy A."/>
            <person name="Dike S."/>
            <person name="Dedhia N."/>
            <person name="Preston R."/>
            <person name="Balija V."/>
            <person name="McCombie W.R."/>
            <person name="Chow T."/>
            <person name="Chen H."/>
            <person name="Chung M."/>
            <person name="Chen C."/>
            <person name="Shaw J."/>
            <person name="Wu H."/>
            <person name="Hsiao K."/>
            <person name="Chao Y."/>
            <person name="Chu M."/>
            <person name="Cheng C."/>
            <person name="Hour A."/>
            <person name="Lee P."/>
            <person name="Lin S."/>
            <person name="Lin Y."/>
            <person name="Liou J."/>
            <person name="Liu S."/>
            <person name="Hsing Y."/>
            <person name="Raghuvanshi S."/>
            <person name="Mohanty A."/>
            <person name="Bharti A.K."/>
            <person name="Gaur A."/>
            <person name="Gupta V."/>
            <person name="Kumar D."/>
            <person name="Ravi V."/>
            <person name="Vij S."/>
            <person name="Kapur A."/>
            <person name="Khurana P."/>
            <person name="Khurana P."/>
            <person name="Khurana J.P."/>
            <person name="Tyagi A.K."/>
            <person name="Gaikwad K."/>
            <person name="Singh A."/>
            <person name="Dalal V."/>
            <person name="Srivastava S."/>
            <person name="Dixit A."/>
            <person name="Pal A.K."/>
            <person name="Ghazi I.A."/>
            <person name="Yadav M."/>
            <person name="Pandit A."/>
            <person name="Bhargava A."/>
            <person name="Sureshbabu K."/>
            <person name="Batra K."/>
            <person name="Sharma T.R."/>
            <person name="Mohapatra T."/>
            <person name="Singh N.K."/>
            <person name="Messing J."/>
            <person name="Nelson A.B."/>
            <person name="Fuks G."/>
            <person name="Kavchok S."/>
            <person name="Keizer G."/>
            <person name="Linton E."/>
            <person name="Llaca V."/>
            <person name="Song R."/>
            <person name="Tanyolac B."/>
            <person name="Young S."/>
            <person name="Ho-Il K."/>
            <person name="Hahn J.H."/>
            <person name="Sangsakoo G."/>
            <person name="Vanavichit A."/>
            <person name="de Mattos Luiz.A.T."/>
            <person name="Zimmer P.D."/>
            <person name="Malone G."/>
            <person name="Dellagostin O."/>
            <person name="de Oliveira A.C."/>
            <person name="Bevan M."/>
            <person name="Bancroft I."/>
            <person name="Minx P."/>
            <person name="Cordum H."/>
            <person name="Wilson R."/>
            <person name="Cheng Z."/>
            <person name="Jin W."/>
            <person name="Jiang J."/>
            <person name="Leong S.A."/>
            <person name="Iwama H."/>
            <person name="Gojobori T."/>
            <person name="Itoh T."/>
            <person name="Niimura Y."/>
            <person name="Fujii Y."/>
            <person name="Habara T."/>
            <person name="Sakai H."/>
            <person name="Sato Y."/>
            <person name="Wilson G."/>
            <person name="Kumar K."/>
            <person name="McCouch S."/>
            <person name="Juretic N."/>
            <person name="Hoen D."/>
            <person name="Wright S."/>
            <person name="Bruskiewich R."/>
            <person name="Bureau T."/>
            <person name="Miyao A."/>
            <person name="Hirochika H."/>
            <person name="Nishikawa T."/>
            <person name="Kadowaki K."/>
            <person name="Sugiura M."/>
            <person name="Burr B."/>
            <person name="Sasaki T."/>
        </authorList>
    </citation>
    <scope>NUCLEOTIDE SEQUENCE [LARGE SCALE GENOMIC DNA]</scope>
    <source>
        <strain evidence="2">cv. Nipponbare</strain>
    </source>
</reference>
<evidence type="ECO:0000313" key="2">
    <source>
        <dbReference type="Proteomes" id="UP000059680"/>
    </source>
</evidence>
<dbReference type="Proteomes" id="UP000059680">
    <property type="component" value="Chromosome 2"/>
</dbReference>
<keyword evidence="2" id="KW-1185">Reference proteome</keyword>
<dbReference type="Gramene" id="Os02t0629332-00">
    <property type="protein sequence ID" value="Os02t0629332-00"/>
    <property type="gene ID" value="Os02g0629332"/>
</dbReference>
<sequence length="144" mass="15646">MASPALGCAVGRGLARSPPGSAAGTVVAGLDSRVASRACHLFDRMPDPRGYHQLKSMRCCSWTFCRKFGERWRHGYGLCIGRLAGKSTASGKRHVCSRFRPCQANAPTRLLVLGRIRTACTAPKTQNLELVQCQGPEKFLLLCV</sequence>
<dbReference type="EMBL" id="AP014958">
    <property type="protein sequence ID" value="BAS79888.1"/>
    <property type="molecule type" value="Genomic_DNA"/>
</dbReference>
<accession>A0A0P0VM02</accession>
<organism evidence="1 2">
    <name type="scientific">Oryza sativa subsp. japonica</name>
    <name type="common">Rice</name>
    <dbReference type="NCBI Taxonomy" id="39947"/>
    <lineage>
        <taxon>Eukaryota</taxon>
        <taxon>Viridiplantae</taxon>
        <taxon>Streptophyta</taxon>
        <taxon>Embryophyta</taxon>
        <taxon>Tracheophyta</taxon>
        <taxon>Spermatophyta</taxon>
        <taxon>Magnoliopsida</taxon>
        <taxon>Liliopsida</taxon>
        <taxon>Poales</taxon>
        <taxon>Poaceae</taxon>
        <taxon>BOP clade</taxon>
        <taxon>Oryzoideae</taxon>
        <taxon>Oryzeae</taxon>
        <taxon>Oryzinae</taxon>
        <taxon>Oryza</taxon>
        <taxon>Oryza sativa</taxon>
    </lineage>
</organism>
<protein>
    <submittedName>
        <fullName evidence="1">Os02g0629332 protein</fullName>
    </submittedName>
</protein>
<gene>
    <name evidence="1" type="ordered locus">Os02g0629332</name>
    <name evidence="1" type="ORF">OSNPB_020629332</name>
</gene>
<reference evidence="1 2" key="3">
    <citation type="journal article" date="2013" name="Rice">
        <title>Improvement of the Oryza sativa Nipponbare reference genome using next generation sequence and optical map data.</title>
        <authorList>
            <person name="Kawahara Y."/>
            <person name="de la Bastide M."/>
            <person name="Hamilton J.P."/>
            <person name="Kanamori H."/>
            <person name="McCombie W.R."/>
            <person name="Ouyang S."/>
            <person name="Schwartz D.C."/>
            <person name="Tanaka T."/>
            <person name="Wu J."/>
            <person name="Zhou S."/>
            <person name="Childs K.L."/>
            <person name="Davidson R.M."/>
            <person name="Lin H."/>
            <person name="Quesada-Ocampo L."/>
            <person name="Vaillancourt B."/>
            <person name="Sakai H."/>
            <person name="Lee S.S."/>
            <person name="Kim J."/>
            <person name="Numa H."/>
            <person name="Itoh T."/>
            <person name="Buell C.R."/>
            <person name="Matsumoto T."/>
        </authorList>
    </citation>
    <scope>NUCLEOTIDE SEQUENCE [LARGE SCALE GENOMIC DNA]</scope>
    <source>
        <strain evidence="2">cv. Nipponbare</strain>
    </source>
</reference>
<dbReference type="PaxDb" id="39947-A0A0P0VM02"/>
<reference evidence="1 2" key="2">
    <citation type="journal article" date="2013" name="Plant Cell Physiol.">
        <title>Rice Annotation Project Database (RAP-DB): an integrative and interactive database for rice genomics.</title>
        <authorList>
            <person name="Sakai H."/>
            <person name="Lee S.S."/>
            <person name="Tanaka T."/>
            <person name="Numa H."/>
            <person name="Kim J."/>
            <person name="Kawahara Y."/>
            <person name="Wakimoto H."/>
            <person name="Yang C.C."/>
            <person name="Iwamoto M."/>
            <person name="Abe T."/>
            <person name="Yamada Y."/>
            <person name="Muto A."/>
            <person name="Inokuchi H."/>
            <person name="Ikemura T."/>
            <person name="Matsumoto T."/>
            <person name="Sasaki T."/>
            <person name="Itoh T."/>
        </authorList>
    </citation>
    <scope>NUCLEOTIDE SEQUENCE [LARGE SCALE GENOMIC DNA]</scope>
    <source>
        <strain evidence="2">cv. Nipponbare</strain>
    </source>
</reference>
<name>A0A0P0VM02_ORYSJ</name>
<evidence type="ECO:0000313" key="1">
    <source>
        <dbReference type="EMBL" id="BAS79888.1"/>
    </source>
</evidence>
<proteinExistence type="predicted"/>
<dbReference type="InParanoid" id="A0A0P0VM02"/>